<dbReference type="GO" id="GO:0016787">
    <property type="term" value="F:hydrolase activity"/>
    <property type="evidence" value="ECO:0007669"/>
    <property type="project" value="UniProtKB-KW"/>
</dbReference>
<dbReference type="InterPro" id="IPR036264">
    <property type="entry name" value="Bact_exopeptidase_dim_dom"/>
</dbReference>
<evidence type="ECO:0000256" key="1">
    <source>
        <dbReference type="ARBA" id="ARBA00001947"/>
    </source>
</evidence>
<proteinExistence type="inferred from homology"/>
<keyword evidence="5" id="KW-0862">Zinc</keyword>
<dbReference type="Proteomes" id="UP000004625">
    <property type="component" value="Unassembled WGS sequence"/>
</dbReference>
<dbReference type="HOGENOM" id="CLU_021802_2_2_9"/>
<dbReference type="eggNOG" id="COG0624">
    <property type="taxonomic scope" value="Bacteria"/>
</dbReference>
<evidence type="ECO:0000256" key="5">
    <source>
        <dbReference type="ARBA" id="ARBA00022833"/>
    </source>
</evidence>
<dbReference type="Pfam" id="PF01546">
    <property type="entry name" value="Peptidase_M20"/>
    <property type="match status" value="1"/>
</dbReference>
<dbReference type="PROSITE" id="PS00758">
    <property type="entry name" value="ARGE_DAPE_CPG2_1"/>
    <property type="match status" value="1"/>
</dbReference>
<comment type="similarity">
    <text evidence="2">Belongs to the peptidase M20A family.</text>
</comment>
<dbReference type="EMBL" id="AGEY01000089">
    <property type="protein sequence ID" value="EHL98044.1"/>
    <property type="molecule type" value="Genomic_DNA"/>
</dbReference>
<evidence type="ECO:0000313" key="8">
    <source>
        <dbReference type="Proteomes" id="UP000004625"/>
    </source>
</evidence>
<dbReference type="InterPro" id="IPR011650">
    <property type="entry name" value="Peptidase_M20_dimer"/>
</dbReference>
<evidence type="ECO:0000313" key="7">
    <source>
        <dbReference type="EMBL" id="EHL98044.1"/>
    </source>
</evidence>
<reference evidence="7 8" key="1">
    <citation type="submission" date="2011-09" db="EMBL/GenBank/DDBJ databases">
        <authorList>
            <person name="Weinstock G."/>
            <person name="Sodergren E."/>
            <person name="Clifton S."/>
            <person name="Fulton L."/>
            <person name="Fulton B."/>
            <person name="Courtney L."/>
            <person name="Fronick C."/>
            <person name="Harrison M."/>
            <person name="Strong C."/>
            <person name="Farmer C."/>
            <person name="Delahaunty K."/>
            <person name="Markovic C."/>
            <person name="Hall O."/>
            <person name="Minx P."/>
            <person name="Tomlinson C."/>
            <person name="Mitreva M."/>
            <person name="Hou S."/>
            <person name="Chen J."/>
            <person name="Wollam A."/>
            <person name="Pepin K.H."/>
            <person name="Johnson M."/>
            <person name="Bhonagiri V."/>
            <person name="Zhang X."/>
            <person name="Suruliraj S."/>
            <person name="Warren W."/>
            <person name="Chinwalla A."/>
            <person name="Mardis E.R."/>
            <person name="Wilson R.K."/>
        </authorList>
    </citation>
    <scope>NUCLEOTIDE SEQUENCE [LARGE SCALE GENOMIC DNA]</scope>
    <source>
        <strain evidence="7 8">F0439</strain>
    </source>
</reference>
<dbReference type="PATRIC" id="fig|797515.3.peg.1650"/>
<protein>
    <submittedName>
        <fullName evidence="7">Peptidase dimerization domain protein</fullName>
    </submittedName>
</protein>
<sequence>MVAEIGNGQHPKLGFSGHLDTVHENELSHWATPPFEATIHDNRLYGRGTSDMKAGLAQFVITMIELHEQQEPLHGTIRLLATISEELTEEGAAMLSDAGYGDDLDAILFAEPTGVPIAQIDQYFASGAATISSEKLEQLMQATTQSTAPEQHFIINAHKGWISYTVTSRGKAAHSSMPKLGINAIDNLVQYYNAEKAFYHSLTERHPGLGKTVYAPDVFIGGKQVNSIPDLAVEKVKVRTIPELSNENLVRKLRELIQKLNESPTMNLELTVEQSEDPVANNGHDRLTKLLQHHAAAILNEPLALPTIGSSMGTDASEFRRHNPDGEFLIVGPGNTTAHQANEYVEISSFLKMQTLFAIVAINYLQPD</sequence>
<dbReference type="InterPro" id="IPR001261">
    <property type="entry name" value="ArgE/DapE_CS"/>
</dbReference>
<keyword evidence="4" id="KW-0378">Hydrolase</keyword>
<dbReference type="InterPro" id="IPR002933">
    <property type="entry name" value="Peptidase_M20"/>
</dbReference>
<dbReference type="PANTHER" id="PTHR43808">
    <property type="entry name" value="ACETYLORNITHINE DEACETYLASE"/>
    <property type="match status" value="1"/>
</dbReference>
<feature type="domain" description="Peptidase M20 dimerisation" evidence="6">
    <location>
        <begin position="156"/>
        <end position="261"/>
    </location>
</feature>
<dbReference type="Gene3D" id="3.30.70.360">
    <property type="match status" value="1"/>
</dbReference>
<accession>G9ZPY1</accession>
<comment type="caution">
    <text evidence="7">The sequence shown here is derived from an EMBL/GenBank/DDBJ whole genome shotgun (WGS) entry which is preliminary data.</text>
</comment>
<comment type="cofactor">
    <cofactor evidence="1">
        <name>Zn(2+)</name>
        <dbReference type="ChEBI" id="CHEBI:29105"/>
    </cofactor>
</comment>
<dbReference type="PANTHER" id="PTHR43808:SF8">
    <property type="entry name" value="PEPTIDASE M20 DIMERISATION DOMAIN-CONTAINING PROTEIN"/>
    <property type="match status" value="1"/>
</dbReference>
<keyword evidence="3" id="KW-0479">Metal-binding</keyword>
<evidence type="ECO:0000259" key="6">
    <source>
        <dbReference type="Pfam" id="PF07687"/>
    </source>
</evidence>
<organism evidence="7 8">
    <name type="scientific">Lentilactobacillus parafarraginis F0439</name>
    <dbReference type="NCBI Taxonomy" id="797515"/>
    <lineage>
        <taxon>Bacteria</taxon>
        <taxon>Bacillati</taxon>
        <taxon>Bacillota</taxon>
        <taxon>Bacilli</taxon>
        <taxon>Lactobacillales</taxon>
        <taxon>Lactobacillaceae</taxon>
        <taxon>Lentilactobacillus</taxon>
    </lineage>
</organism>
<dbReference type="STRING" id="797515.HMPREF9103_01786"/>
<dbReference type="CDD" id="cd08659">
    <property type="entry name" value="M20_ArgE_DapE-like"/>
    <property type="match status" value="1"/>
</dbReference>
<name>G9ZPY1_9LACO</name>
<dbReference type="NCBIfam" id="NF006365">
    <property type="entry name" value="PRK08588.1"/>
    <property type="match status" value="1"/>
</dbReference>
<dbReference type="GO" id="GO:0046872">
    <property type="term" value="F:metal ion binding"/>
    <property type="evidence" value="ECO:0007669"/>
    <property type="project" value="UniProtKB-KW"/>
</dbReference>
<dbReference type="SUPFAM" id="SSF55031">
    <property type="entry name" value="Bacterial exopeptidase dimerisation domain"/>
    <property type="match status" value="1"/>
</dbReference>
<evidence type="ECO:0000256" key="3">
    <source>
        <dbReference type="ARBA" id="ARBA00022723"/>
    </source>
</evidence>
<dbReference type="InterPro" id="IPR050072">
    <property type="entry name" value="Peptidase_M20A"/>
</dbReference>
<keyword evidence="8" id="KW-1185">Reference proteome</keyword>
<dbReference type="SUPFAM" id="SSF53187">
    <property type="entry name" value="Zn-dependent exopeptidases"/>
    <property type="match status" value="1"/>
</dbReference>
<dbReference type="Pfam" id="PF07687">
    <property type="entry name" value="M20_dimer"/>
    <property type="match status" value="1"/>
</dbReference>
<dbReference type="AlphaFoldDB" id="G9ZPY1"/>
<dbReference type="Gene3D" id="3.40.630.10">
    <property type="entry name" value="Zn peptidases"/>
    <property type="match status" value="2"/>
</dbReference>
<evidence type="ECO:0000256" key="2">
    <source>
        <dbReference type="ARBA" id="ARBA00006247"/>
    </source>
</evidence>
<evidence type="ECO:0000256" key="4">
    <source>
        <dbReference type="ARBA" id="ARBA00022801"/>
    </source>
</evidence>
<gene>
    <name evidence="7" type="ORF">HMPREF9103_01786</name>
</gene>